<gene>
    <name evidence="7" type="ORF">AOPFMNJM_0226</name>
</gene>
<evidence type="ECO:0000256" key="5">
    <source>
        <dbReference type="SAM" id="Phobius"/>
    </source>
</evidence>
<evidence type="ECO:0000313" key="7">
    <source>
        <dbReference type="EMBL" id="GJE04934.1"/>
    </source>
</evidence>
<feature type="transmembrane region" description="Helical" evidence="5">
    <location>
        <begin position="76"/>
        <end position="97"/>
    </location>
</feature>
<organism evidence="7 8">
    <name type="scientific">Methylobacterium jeotgali</name>
    <dbReference type="NCBI Taxonomy" id="381630"/>
    <lineage>
        <taxon>Bacteria</taxon>
        <taxon>Pseudomonadati</taxon>
        <taxon>Pseudomonadota</taxon>
        <taxon>Alphaproteobacteria</taxon>
        <taxon>Hyphomicrobiales</taxon>
        <taxon>Methylobacteriaceae</taxon>
        <taxon>Methylobacterium</taxon>
    </lineage>
</organism>
<keyword evidence="8" id="KW-1185">Reference proteome</keyword>
<evidence type="ECO:0000256" key="4">
    <source>
        <dbReference type="ARBA" id="ARBA00023136"/>
    </source>
</evidence>
<sequence length="201" mass="21237">MLILILGLLLFLGTHAFSMARGPRAQLVARLGEGGYKIGYSVLSAIGLVLAVVGFQSYRSAGLIPVWDPPVFTRHLALLLMLFAFISLAATYLPGHIRARLKHPMLLAVKIWATAHLLANGDLGSMLLFGGFLAWAVAARISAKRRALSAGQVAASHGGQAAPAGWRNDALAVAIGVAVWFAFARELHAVLIGVQVWPGAA</sequence>
<reference evidence="7" key="2">
    <citation type="submission" date="2021-08" db="EMBL/GenBank/DDBJ databases">
        <authorList>
            <person name="Tani A."/>
            <person name="Ola A."/>
            <person name="Ogura Y."/>
            <person name="Katsura K."/>
            <person name="Hayashi T."/>
        </authorList>
    </citation>
    <scope>NUCLEOTIDE SEQUENCE</scope>
    <source>
        <strain evidence="7">LMG 23639</strain>
    </source>
</reference>
<feature type="transmembrane region" description="Helical" evidence="5">
    <location>
        <begin position="35"/>
        <end position="55"/>
    </location>
</feature>
<evidence type="ECO:0000313" key="8">
    <source>
        <dbReference type="Proteomes" id="UP001055102"/>
    </source>
</evidence>
<feature type="transmembrane region" description="Helical" evidence="5">
    <location>
        <begin position="117"/>
        <end position="138"/>
    </location>
</feature>
<feature type="domain" description="NnrU" evidence="6">
    <location>
        <begin position="3"/>
        <end position="195"/>
    </location>
</feature>
<protein>
    <recommendedName>
        <fullName evidence="6">NnrU domain-containing protein</fullName>
    </recommendedName>
</protein>
<dbReference type="EMBL" id="BPQR01000003">
    <property type="protein sequence ID" value="GJE04934.1"/>
    <property type="molecule type" value="Genomic_DNA"/>
</dbReference>
<dbReference type="Proteomes" id="UP001055102">
    <property type="component" value="Unassembled WGS sequence"/>
</dbReference>
<keyword evidence="4 5" id="KW-0472">Membrane</keyword>
<evidence type="ECO:0000256" key="3">
    <source>
        <dbReference type="ARBA" id="ARBA00022989"/>
    </source>
</evidence>
<dbReference type="InterPro" id="IPR009915">
    <property type="entry name" value="NnrU_dom"/>
</dbReference>
<comment type="subcellular location">
    <subcellularLocation>
        <location evidence="1">Membrane</location>
        <topology evidence="1">Multi-pass membrane protein</topology>
    </subcellularLocation>
</comment>
<comment type="caution">
    <text evidence="7">The sequence shown here is derived from an EMBL/GenBank/DDBJ whole genome shotgun (WGS) entry which is preliminary data.</text>
</comment>
<evidence type="ECO:0000256" key="2">
    <source>
        <dbReference type="ARBA" id="ARBA00022692"/>
    </source>
</evidence>
<evidence type="ECO:0000256" key="1">
    <source>
        <dbReference type="ARBA" id="ARBA00004141"/>
    </source>
</evidence>
<keyword evidence="2 5" id="KW-0812">Transmembrane</keyword>
<dbReference type="Pfam" id="PF07298">
    <property type="entry name" value="NnrU"/>
    <property type="match status" value="1"/>
</dbReference>
<reference evidence="7" key="1">
    <citation type="journal article" date="2021" name="Front. Microbiol.">
        <title>Comprehensive Comparative Genomics and Phenotyping of Methylobacterium Species.</title>
        <authorList>
            <person name="Alessa O."/>
            <person name="Ogura Y."/>
            <person name="Fujitani Y."/>
            <person name="Takami H."/>
            <person name="Hayashi T."/>
            <person name="Sahin N."/>
            <person name="Tani A."/>
        </authorList>
    </citation>
    <scope>NUCLEOTIDE SEQUENCE</scope>
    <source>
        <strain evidence="7">LMG 23639</strain>
    </source>
</reference>
<accession>A0ABQ4SNY4</accession>
<evidence type="ECO:0000259" key="6">
    <source>
        <dbReference type="Pfam" id="PF07298"/>
    </source>
</evidence>
<proteinExistence type="predicted"/>
<keyword evidence="3 5" id="KW-1133">Transmembrane helix</keyword>
<dbReference type="RefSeq" id="WP_238273661.1">
    <property type="nucleotide sequence ID" value="NZ_BPQR01000003.1"/>
</dbReference>
<name>A0ABQ4SNY4_9HYPH</name>